<evidence type="ECO:0000256" key="2">
    <source>
        <dbReference type="SAM" id="SignalP"/>
    </source>
</evidence>
<dbReference type="PhylomeDB" id="T1JBL7"/>
<dbReference type="EMBL" id="JH432011">
    <property type="status" value="NOT_ANNOTATED_CDS"/>
    <property type="molecule type" value="Genomic_DNA"/>
</dbReference>
<dbReference type="Proteomes" id="UP000014500">
    <property type="component" value="Unassembled WGS sequence"/>
</dbReference>
<keyword evidence="1" id="KW-0812">Transmembrane</keyword>
<keyword evidence="4" id="KW-1185">Reference proteome</keyword>
<protein>
    <recommendedName>
        <fullName evidence="5">Protein sleepless</fullName>
    </recommendedName>
</protein>
<feature type="signal peptide" evidence="2">
    <location>
        <begin position="1"/>
        <end position="20"/>
    </location>
</feature>
<dbReference type="EnsemblMetazoa" id="SMAR011166-RA">
    <property type="protein sequence ID" value="SMAR011166-PA"/>
    <property type="gene ID" value="SMAR011166"/>
</dbReference>
<evidence type="ECO:0000256" key="1">
    <source>
        <dbReference type="SAM" id="Phobius"/>
    </source>
</evidence>
<keyword evidence="1" id="KW-0472">Membrane</keyword>
<feature type="chain" id="PRO_5004580158" description="Protein sleepless" evidence="2">
    <location>
        <begin position="21"/>
        <end position="131"/>
    </location>
</feature>
<evidence type="ECO:0008006" key="5">
    <source>
        <dbReference type="Google" id="ProtNLM"/>
    </source>
</evidence>
<evidence type="ECO:0000313" key="4">
    <source>
        <dbReference type="Proteomes" id="UP000014500"/>
    </source>
</evidence>
<evidence type="ECO:0000313" key="3">
    <source>
        <dbReference type="EnsemblMetazoa" id="SMAR011166-PA"/>
    </source>
</evidence>
<dbReference type="AlphaFoldDB" id="T1JBL7"/>
<reference evidence="4" key="1">
    <citation type="submission" date="2011-05" db="EMBL/GenBank/DDBJ databases">
        <authorList>
            <person name="Richards S.R."/>
            <person name="Qu J."/>
            <person name="Jiang H."/>
            <person name="Jhangiani S.N."/>
            <person name="Agravi P."/>
            <person name="Goodspeed R."/>
            <person name="Gross S."/>
            <person name="Mandapat C."/>
            <person name="Jackson L."/>
            <person name="Mathew T."/>
            <person name="Pu L."/>
            <person name="Thornton R."/>
            <person name="Saada N."/>
            <person name="Wilczek-Boney K.B."/>
            <person name="Lee S."/>
            <person name="Kovar C."/>
            <person name="Wu Y."/>
            <person name="Scherer S.E."/>
            <person name="Worley K.C."/>
            <person name="Muzny D.M."/>
            <person name="Gibbs R."/>
        </authorList>
    </citation>
    <scope>NUCLEOTIDE SEQUENCE</scope>
    <source>
        <strain evidence="4">Brora</strain>
    </source>
</reference>
<keyword evidence="2" id="KW-0732">Signal</keyword>
<accession>T1JBL7</accession>
<organism evidence="3 4">
    <name type="scientific">Strigamia maritima</name>
    <name type="common">European centipede</name>
    <name type="synonym">Geophilus maritimus</name>
    <dbReference type="NCBI Taxonomy" id="126957"/>
    <lineage>
        <taxon>Eukaryota</taxon>
        <taxon>Metazoa</taxon>
        <taxon>Ecdysozoa</taxon>
        <taxon>Arthropoda</taxon>
        <taxon>Myriapoda</taxon>
        <taxon>Chilopoda</taxon>
        <taxon>Pleurostigmophora</taxon>
        <taxon>Geophilomorpha</taxon>
        <taxon>Linotaeniidae</taxon>
        <taxon>Strigamia</taxon>
    </lineage>
</organism>
<feature type="transmembrane region" description="Helical" evidence="1">
    <location>
        <begin position="114"/>
        <end position="130"/>
    </location>
</feature>
<reference evidence="3" key="2">
    <citation type="submission" date="2015-02" db="UniProtKB">
        <authorList>
            <consortium name="EnsemblMetazoa"/>
        </authorList>
    </citation>
    <scope>IDENTIFICATION</scope>
</reference>
<sequence>MALLKQAVFIYLLVFKTGLSLKCYDCTNIKNRKAYESTCQNYPQRVCMRDSFRAFCGKILMGHYTYDNVIRFCGRLKQPYGYADGCECLLQQGLEYCRCFSNWCNGVDRRKRPVIMLIIFAVLLILAQDAF</sequence>
<name>T1JBL7_STRMM</name>
<proteinExistence type="predicted"/>
<keyword evidence="1" id="KW-1133">Transmembrane helix</keyword>
<dbReference type="HOGENOM" id="CLU_1930180_0_0_1"/>